<evidence type="ECO:0000256" key="4">
    <source>
        <dbReference type="ARBA" id="ARBA00023125"/>
    </source>
</evidence>
<keyword evidence="5" id="KW-0804">Transcription</keyword>
<feature type="domain" description="RNA polymerase sigma-70 region 2" evidence="6">
    <location>
        <begin position="15"/>
        <end position="76"/>
    </location>
</feature>
<evidence type="ECO:0000256" key="5">
    <source>
        <dbReference type="ARBA" id="ARBA00023163"/>
    </source>
</evidence>
<evidence type="ECO:0000313" key="8">
    <source>
        <dbReference type="EMBL" id="MEE6259455.1"/>
    </source>
</evidence>
<dbReference type="SUPFAM" id="SSF88946">
    <property type="entry name" value="Sigma2 domain of RNA polymerase sigma factors"/>
    <property type="match status" value="1"/>
</dbReference>
<name>A0ABU7RSG9_9ACTN</name>
<dbReference type="PANTHER" id="PTHR43133">
    <property type="entry name" value="RNA POLYMERASE ECF-TYPE SIGMA FACTO"/>
    <property type="match status" value="1"/>
</dbReference>
<dbReference type="InterPro" id="IPR007627">
    <property type="entry name" value="RNA_pol_sigma70_r2"/>
</dbReference>
<organism evidence="8 9">
    <name type="scientific">Plantactinospora sonchi</name>
    <dbReference type="NCBI Taxonomy" id="1544735"/>
    <lineage>
        <taxon>Bacteria</taxon>
        <taxon>Bacillati</taxon>
        <taxon>Actinomycetota</taxon>
        <taxon>Actinomycetes</taxon>
        <taxon>Micromonosporales</taxon>
        <taxon>Micromonosporaceae</taxon>
        <taxon>Plantactinospora</taxon>
    </lineage>
</organism>
<dbReference type="SUPFAM" id="SSF88659">
    <property type="entry name" value="Sigma3 and sigma4 domains of RNA polymerase sigma factors"/>
    <property type="match status" value="1"/>
</dbReference>
<dbReference type="Pfam" id="PF04542">
    <property type="entry name" value="Sigma70_r2"/>
    <property type="match status" value="1"/>
</dbReference>
<comment type="caution">
    <text evidence="8">The sequence shown here is derived from an EMBL/GenBank/DDBJ whole genome shotgun (WGS) entry which is preliminary data.</text>
</comment>
<accession>A0ABU7RSG9</accession>
<dbReference type="InterPro" id="IPR013325">
    <property type="entry name" value="RNA_pol_sigma_r2"/>
</dbReference>
<evidence type="ECO:0000256" key="3">
    <source>
        <dbReference type="ARBA" id="ARBA00023082"/>
    </source>
</evidence>
<dbReference type="InterPro" id="IPR013324">
    <property type="entry name" value="RNA_pol_sigma_r3/r4-like"/>
</dbReference>
<proteinExistence type="inferred from homology"/>
<dbReference type="Gene3D" id="1.10.1740.10">
    <property type="match status" value="1"/>
</dbReference>
<evidence type="ECO:0000259" key="7">
    <source>
        <dbReference type="Pfam" id="PF08281"/>
    </source>
</evidence>
<dbReference type="EMBL" id="JAZGQK010000011">
    <property type="protein sequence ID" value="MEE6259455.1"/>
    <property type="molecule type" value="Genomic_DNA"/>
</dbReference>
<protein>
    <submittedName>
        <fullName evidence="8">Sigma-70 family RNA polymerase sigma factor</fullName>
    </submittedName>
</protein>
<evidence type="ECO:0000256" key="1">
    <source>
        <dbReference type="ARBA" id="ARBA00010641"/>
    </source>
</evidence>
<dbReference type="InterPro" id="IPR013249">
    <property type="entry name" value="RNA_pol_sigma70_r4_t2"/>
</dbReference>
<dbReference type="Gene3D" id="1.10.10.10">
    <property type="entry name" value="Winged helix-like DNA-binding domain superfamily/Winged helix DNA-binding domain"/>
    <property type="match status" value="1"/>
</dbReference>
<sequence length="160" mass="18258">MQTSAPVEPTFDAVYAAHYVPLVRLAYVTIGSRTVAEDLVQDVFIEWLRRRDDVRQPVAYLRRAVVSRCHSWLRRRILERRHGDSARWTASALPPPDGTTTAVRAALARLKPRQRSVVFLRYYLDLPIDEIAAALNCRPGTVKSLLHRSLAVLQEQLNDD</sequence>
<evidence type="ECO:0000259" key="6">
    <source>
        <dbReference type="Pfam" id="PF04542"/>
    </source>
</evidence>
<comment type="similarity">
    <text evidence="1">Belongs to the sigma-70 factor family. ECF subfamily.</text>
</comment>
<dbReference type="CDD" id="cd06171">
    <property type="entry name" value="Sigma70_r4"/>
    <property type="match status" value="1"/>
</dbReference>
<evidence type="ECO:0000313" key="9">
    <source>
        <dbReference type="Proteomes" id="UP001332243"/>
    </source>
</evidence>
<keyword evidence="2" id="KW-0805">Transcription regulation</keyword>
<keyword evidence="9" id="KW-1185">Reference proteome</keyword>
<dbReference type="PANTHER" id="PTHR43133:SF50">
    <property type="entry name" value="ECF RNA POLYMERASE SIGMA FACTOR SIGM"/>
    <property type="match status" value="1"/>
</dbReference>
<keyword evidence="4" id="KW-0238">DNA-binding</keyword>
<dbReference type="InterPro" id="IPR036388">
    <property type="entry name" value="WH-like_DNA-bd_sf"/>
</dbReference>
<dbReference type="RefSeq" id="WP_331214578.1">
    <property type="nucleotide sequence ID" value="NZ_JAZGQK010000011.1"/>
</dbReference>
<dbReference type="Pfam" id="PF08281">
    <property type="entry name" value="Sigma70_r4_2"/>
    <property type="match status" value="1"/>
</dbReference>
<dbReference type="InterPro" id="IPR039425">
    <property type="entry name" value="RNA_pol_sigma-70-like"/>
</dbReference>
<keyword evidence="3" id="KW-0731">Sigma factor</keyword>
<dbReference type="Proteomes" id="UP001332243">
    <property type="component" value="Unassembled WGS sequence"/>
</dbReference>
<dbReference type="InterPro" id="IPR014284">
    <property type="entry name" value="RNA_pol_sigma-70_dom"/>
</dbReference>
<dbReference type="NCBIfam" id="TIGR02937">
    <property type="entry name" value="sigma70-ECF"/>
    <property type="match status" value="1"/>
</dbReference>
<reference evidence="8 9" key="1">
    <citation type="submission" date="2024-01" db="EMBL/GenBank/DDBJ databases">
        <title>Genome insights into Plantactinospora sonchi sp. nov.</title>
        <authorList>
            <person name="Wang L."/>
        </authorList>
    </citation>
    <scope>NUCLEOTIDE SEQUENCE [LARGE SCALE GENOMIC DNA]</scope>
    <source>
        <strain evidence="8 9">NEAU-QY2</strain>
    </source>
</reference>
<gene>
    <name evidence="8" type="ORF">V1633_13265</name>
</gene>
<feature type="domain" description="RNA polymerase sigma factor 70 region 4 type 2" evidence="7">
    <location>
        <begin position="102"/>
        <end position="151"/>
    </location>
</feature>
<evidence type="ECO:0000256" key="2">
    <source>
        <dbReference type="ARBA" id="ARBA00023015"/>
    </source>
</evidence>